<gene>
    <name evidence="1" type="ordered locus">PMT9312_1903</name>
</gene>
<dbReference type="eggNOG" id="ENOG5030SXT">
    <property type="taxonomic scope" value="Bacteria"/>
</dbReference>
<evidence type="ECO:0000313" key="2">
    <source>
        <dbReference type="Proteomes" id="UP000002715"/>
    </source>
</evidence>
<reference evidence="2" key="1">
    <citation type="submission" date="2005-07" db="EMBL/GenBank/DDBJ databases">
        <title>Complete sequence of Prochlorococcus marinus str. MIT 9312.</title>
        <authorList>
            <consortium name="US DOE Joint Genome Institute"/>
            <person name="Copeland A."/>
            <person name="Lucas S."/>
            <person name="Lapidus A."/>
            <person name="Barry K."/>
            <person name="Detter J.C."/>
            <person name="Glavina T."/>
            <person name="Hammon N."/>
            <person name="Israni S."/>
            <person name="Pitluck S."/>
            <person name="Thiel J."/>
            <person name="Schmutz J."/>
            <person name="Larimer F."/>
            <person name="Land M."/>
            <person name="Kyrpides N."/>
            <person name="Lykidis A."/>
            <person name="Richardson P."/>
        </authorList>
    </citation>
    <scope>NUCLEOTIDE SEQUENCE [LARGE SCALE GENOMIC DNA]</scope>
    <source>
        <strain evidence="2">MIT 9312</strain>
    </source>
</reference>
<dbReference type="KEGG" id="pmi:PMT9312_1903"/>
<dbReference type="RefSeq" id="WP_036924236.1">
    <property type="nucleotide sequence ID" value="NC_007577.1"/>
</dbReference>
<dbReference type="EMBL" id="CP000111">
    <property type="protein sequence ID" value="ABS83177.1"/>
    <property type="molecule type" value="Genomic_DNA"/>
</dbReference>
<sequence length="60" mass="7381">MKNLWTKRNIMDYLSHPDESLDKNYSPIRQKYRKELRRMDKETKAQGGVVDWNYILNDFM</sequence>
<proteinExistence type="predicted"/>
<dbReference type="STRING" id="74546.PMT9312_1903"/>
<organism evidence="1 2">
    <name type="scientific">Prochlorococcus marinus (strain MIT 9312)</name>
    <dbReference type="NCBI Taxonomy" id="74546"/>
    <lineage>
        <taxon>Bacteria</taxon>
        <taxon>Bacillati</taxon>
        <taxon>Cyanobacteriota</taxon>
        <taxon>Cyanophyceae</taxon>
        <taxon>Synechococcales</taxon>
        <taxon>Prochlorococcaceae</taxon>
        <taxon>Prochlorococcus</taxon>
    </lineage>
</organism>
<accession>A7FAK3</accession>
<evidence type="ECO:0000313" key="1">
    <source>
        <dbReference type="EMBL" id="ABS83177.1"/>
    </source>
</evidence>
<dbReference type="Proteomes" id="UP000002715">
    <property type="component" value="Chromosome"/>
</dbReference>
<dbReference type="HOGENOM" id="CLU_2864282_0_0_3"/>
<name>A7FAK3_PROM9</name>
<protein>
    <submittedName>
        <fullName evidence="1">Uncharacterized protein</fullName>
    </submittedName>
</protein>
<dbReference type="AlphaFoldDB" id="A7FAK3"/>